<reference evidence="15" key="1">
    <citation type="submission" date="2021-02" db="EMBL/GenBank/DDBJ databases">
        <authorList>
            <person name="Nowell W R."/>
        </authorList>
    </citation>
    <scope>NUCLEOTIDE SEQUENCE</scope>
</reference>
<evidence type="ECO:0000256" key="2">
    <source>
        <dbReference type="ARBA" id="ARBA00022448"/>
    </source>
</evidence>
<dbReference type="GO" id="GO:1902495">
    <property type="term" value="C:transmembrane transporter complex"/>
    <property type="evidence" value="ECO:0007669"/>
    <property type="project" value="TreeGrafter"/>
</dbReference>
<evidence type="ECO:0000256" key="6">
    <source>
        <dbReference type="ARBA" id="ARBA00022989"/>
    </source>
</evidence>
<proteinExistence type="predicted"/>
<dbReference type="InterPro" id="IPR036770">
    <property type="entry name" value="Ankyrin_rpt-contain_sf"/>
</dbReference>
<feature type="repeat" description="ANK" evidence="11">
    <location>
        <begin position="106"/>
        <end position="138"/>
    </location>
</feature>
<keyword evidence="3" id="KW-0716">Sensory transduction</keyword>
<dbReference type="PANTHER" id="PTHR47143:SF3">
    <property type="entry name" value="PWWP DOMAIN-CONTAINING PROTEIN"/>
    <property type="match status" value="1"/>
</dbReference>
<keyword evidence="8" id="KW-0406">Ion transport</keyword>
<feature type="repeat" description="ANK" evidence="11">
    <location>
        <begin position="177"/>
        <end position="209"/>
    </location>
</feature>
<dbReference type="InterPro" id="IPR005821">
    <property type="entry name" value="Ion_trans_dom"/>
</dbReference>
<dbReference type="GO" id="GO:0005216">
    <property type="term" value="F:monoatomic ion channel activity"/>
    <property type="evidence" value="ECO:0007669"/>
    <property type="project" value="InterPro"/>
</dbReference>
<evidence type="ECO:0000256" key="7">
    <source>
        <dbReference type="ARBA" id="ARBA00023043"/>
    </source>
</evidence>
<evidence type="ECO:0000256" key="9">
    <source>
        <dbReference type="ARBA" id="ARBA00023136"/>
    </source>
</evidence>
<evidence type="ECO:0000313" key="17">
    <source>
        <dbReference type="Proteomes" id="UP000663829"/>
    </source>
</evidence>
<evidence type="ECO:0000256" key="5">
    <source>
        <dbReference type="ARBA" id="ARBA00022737"/>
    </source>
</evidence>
<evidence type="ECO:0000256" key="12">
    <source>
        <dbReference type="SAM" id="MobiDB-lite"/>
    </source>
</evidence>
<dbReference type="PANTHER" id="PTHR47143">
    <property type="entry name" value="TRANSIENT RECEPTOR POTENTIAL CATION CHANNEL PROTEIN PAINLESS"/>
    <property type="match status" value="1"/>
</dbReference>
<dbReference type="Proteomes" id="UP000663829">
    <property type="component" value="Unassembled WGS sequence"/>
</dbReference>
<feature type="transmembrane region" description="Helical" evidence="13">
    <location>
        <begin position="787"/>
        <end position="809"/>
    </location>
</feature>
<evidence type="ECO:0000256" key="10">
    <source>
        <dbReference type="ARBA" id="ARBA00023303"/>
    </source>
</evidence>
<keyword evidence="5" id="KW-0677">Repeat</keyword>
<keyword evidence="7 11" id="KW-0040">ANK repeat</keyword>
<dbReference type="Gene3D" id="1.10.287.70">
    <property type="match status" value="1"/>
</dbReference>
<dbReference type="Proteomes" id="UP000681722">
    <property type="component" value="Unassembled WGS sequence"/>
</dbReference>
<keyword evidence="4 13" id="KW-0812">Transmembrane</keyword>
<dbReference type="Pfam" id="PF12796">
    <property type="entry name" value="Ank_2"/>
    <property type="match status" value="4"/>
</dbReference>
<evidence type="ECO:0000256" key="13">
    <source>
        <dbReference type="SAM" id="Phobius"/>
    </source>
</evidence>
<feature type="domain" description="Ion transport" evidence="14">
    <location>
        <begin position="659"/>
        <end position="880"/>
    </location>
</feature>
<evidence type="ECO:0000256" key="11">
    <source>
        <dbReference type="PROSITE-ProRule" id="PRU00023"/>
    </source>
</evidence>
<sequence>MMTPLHRACFYGHIESARLLLEHDANPVCKDDTEAIPLAYACRGGHLNLMMMYFDEFSDHDKLEEVITAKDGEGNTILHLAVSSANLKLIDLLLAKGCDHSATRNDGQSAVHIAARTGSIEILRRLVEYGADLYAVDIESENVLHKAAFHNKENILDYVLSIPKDNFSSFINQTNRTGLTPLLLASERGHAWCIHLLLQYGADMFSHRDKRERSALWLASMANHLEAVQELINFAQTQTTSTKDYLTISINEMDRYNKAPIHIAAECGNVEIVHVLLENGGKLTMKTDEEQTPLMLCAKKCRVEVVKLIIDYVNANYKTLRDKLNIMEERDDTSNTALHIACAEGHSAIIKLLLEQNVDIQARNMISWMPIHCASERGHYTSVKVLLENRSLVDPVDKNQQTPLHLAAKNGHSEIIKLLLNNGAKIDKCTSDGDNCLDLAILNNQYLAAETLVSHEDWCLIMRNAKYDPKLQRMDTPLRKLIRKMPDVALIVLNNCCKTTPIEQKQTKDSEKNHINILQLSHQDDATQQTKKYKLEYTYEFLDDQFNQWEKETENREDIYEPDGRLYPWVYSQIIDRKKLQQNHPLMLMVEKNRERLLDHPIVHSLLDYKWKLYAGYVYYLNFLFYLIFVGILTSYVFLSIAPYHFGVTHDQMKQLSCKNICMSIIENRTIEINERRSRILAIHIVQWTVIVLASLQIIKEIFQMISEQLDYINFENLVELSAFVLAILFTIDFNSCSREIGYRCSTQWQLGSLAVFLSWFSLVLFIQKFPRFGIFVVMLTDILRTFSRFFLVFFLFVIGFALAFHMLLQNHNPFQRFGDSLLKTCVMMVGELEYEGIFHSEEPNYFAITYLFFIIFIIVMSVIIMNLLIGLAVDDISSVMRSALLKRLAMRVKLTLDVERQLPRNSFFRTIRRSRTVTYHKSKLQKFLSKFLRIQTTTNYDKQYLLLDAYGLINTNKGTKSQVGGTDVLMLNDTNKDATTSIGTGASIINQIDWIQTFHSKISEKYNEFNRHMNDLKIQQDKINTILQQYSQSSTKSRQSSHLTFAPVTT</sequence>
<dbReference type="Gene3D" id="1.25.40.20">
    <property type="entry name" value="Ankyrin repeat-containing domain"/>
    <property type="match status" value="4"/>
</dbReference>
<feature type="repeat" description="ANK" evidence="11">
    <location>
        <begin position="256"/>
        <end position="288"/>
    </location>
</feature>
<feature type="transmembrane region" description="Helical" evidence="13">
    <location>
        <begin position="749"/>
        <end position="767"/>
    </location>
</feature>
<dbReference type="Pfam" id="PF00520">
    <property type="entry name" value="Ion_trans"/>
    <property type="match status" value="1"/>
</dbReference>
<evidence type="ECO:0000313" key="15">
    <source>
        <dbReference type="EMBL" id="CAF1315597.1"/>
    </source>
</evidence>
<keyword evidence="10" id="KW-0407">Ion channel</keyword>
<dbReference type="EMBL" id="CAJNOQ010013161">
    <property type="protein sequence ID" value="CAF1315597.1"/>
    <property type="molecule type" value="Genomic_DNA"/>
</dbReference>
<evidence type="ECO:0000256" key="8">
    <source>
        <dbReference type="ARBA" id="ARBA00023065"/>
    </source>
</evidence>
<dbReference type="InterPro" id="IPR052076">
    <property type="entry name" value="TRP_cation_channel"/>
</dbReference>
<name>A0A815ESP2_9BILA</name>
<dbReference type="PROSITE" id="PS50297">
    <property type="entry name" value="ANK_REP_REGION"/>
    <property type="match status" value="7"/>
</dbReference>
<dbReference type="InterPro" id="IPR002110">
    <property type="entry name" value="Ankyrin_rpt"/>
</dbReference>
<dbReference type="SUPFAM" id="SSF48403">
    <property type="entry name" value="Ankyrin repeat"/>
    <property type="match status" value="2"/>
</dbReference>
<keyword evidence="17" id="KW-1185">Reference proteome</keyword>
<comment type="caution">
    <text evidence="15">The sequence shown here is derived from an EMBL/GenBank/DDBJ whole genome shotgun (WGS) entry which is preliminary data.</text>
</comment>
<dbReference type="SMART" id="SM00248">
    <property type="entry name" value="ANK"/>
    <property type="match status" value="14"/>
</dbReference>
<comment type="subcellular location">
    <subcellularLocation>
        <location evidence="1">Membrane</location>
        <topology evidence="1">Multi-pass membrane protein</topology>
    </subcellularLocation>
</comment>
<evidence type="ECO:0000256" key="1">
    <source>
        <dbReference type="ARBA" id="ARBA00004141"/>
    </source>
</evidence>
<evidence type="ECO:0000256" key="3">
    <source>
        <dbReference type="ARBA" id="ARBA00022606"/>
    </source>
</evidence>
<feature type="region of interest" description="Disordered" evidence="12">
    <location>
        <begin position="1032"/>
        <end position="1051"/>
    </location>
</feature>
<evidence type="ECO:0000313" key="16">
    <source>
        <dbReference type="EMBL" id="CAF4157230.1"/>
    </source>
</evidence>
<dbReference type="AlphaFoldDB" id="A0A815ESP2"/>
<feature type="repeat" description="ANK" evidence="11">
    <location>
        <begin position="333"/>
        <end position="365"/>
    </location>
</feature>
<accession>A0A815ESP2</accession>
<keyword evidence="9 13" id="KW-0472">Membrane</keyword>
<organism evidence="15 17">
    <name type="scientific">Didymodactylos carnosus</name>
    <dbReference type="NCBI Taxonomy" id="1234261"/>
    <lineage>
        <taxon>Eukaryota</taxon>
        <taxon>Metazoa</taxon>
        <taxon>Spiralia</taxon>
        <taxon>Gnathifera</taxon>
        <taxon>Rotifera</taxon>
        <taxon>Eurotatoria</taxon>
        <taxon>Bdelloidea</taxon>
        <taxon>Philodinida</taxon>
        <taxon>Philodinidae</taxon>
        <taxon>Didymodactylos</taxon>
    </lineage>
</organism>
<feature type="repeat" description="ANK" evidence="11">
    <location>
        <begin position="73"/>
        <end position="105"/>
    </location>
</feature>
<evidence type="ECO:0000259" key="14">
    <source>
        <dbReference type="Pfam" id="PF00520"/>
    </source>
</evidence>
<feature type="compositionally biased region" description="Low complexity" evidence="12">
    <location>
        <begin position="1032"/>
        <end position="1042"/>
    </location>
</feature>
<keyword evidence="6 13" id="KW-1133">Transmembrane helix</keyword>
<gene>
    <name evidence="15" type="ORF">GPM918_LOCUS29214</name>
    <name evidence="16" type="ORF">SRO942_LOCUS29777</name>
</gene>
<feature type="transmembrane region" description="Helical" evidence="13">
    <location>
        <begin position="851"/>
        <end position="874"/>
    </location>
</feature>
<dbReference type="OrthoDB" id="1661883at2759"/>
<dbReference type="EMBL" id="CAJOBC010044991">
    <property type="protein sequence ID" value="CAF4157230.1"/>
    <property type="molecule type" value="Genomic_DNA"/>
</dbReference>
<dbReference type="PROSITE" id="PS50088">
    <property type="entry name" value="ANK_REPEAT"/>
    <property type="match status" value="7"/>
</dbReference>
<feature type="repeat" description="ANK" evidence="11">
    <location>
        <begin position="399"/>
        <end position="431"/>
    </location>
</feature>
<evidence type="ECO:0000256" key="4">
    <source>
        <dbReference type="ARBA" id="ARBA00022692"/>
    </source>
</evidence>
<feature type="transmembrane region" description="Helical" evidence="13">
    <location>
        <begin position="719"/>
        <end position="737"/>
    </location>
</feature>
<protein>
    <recommendedName>
        <fullName evidence="14">Ion transport domain-containing protein</fullName>
    </recommendedName>
</protein>
<keyword evidence="2" id="KW-0813">Transport</keyword>
<feature type="transmembrane region" description="Helical" evidence="13">
    <location>
        <begin position="617"/>
        <end position="639"/>
    </location>
</feature>
<feature type="repeat" description="ANK" evidence="11">
    <location>
        <begin position="1"/>
        <end position="32"/>
    </location>
</feature>